<dbReference type="PANTHER" id="PTHR31679:SF2">
    <property type="entry name" value="PEROXISOMAL MEMBRANE PROTEIN PEX30-RELATED"/>
    <property type="match status" value="1"/>
</dbReference>
<reference evidence="10 11" key="1">
    <citation type="submission" date="2016-01" db="EMBL/GenBank/DDBJ databases">
        <title>Genome sequence of the yeast Holleya sinecauda.</title>
        <authorList>
            <person name="Dietrich F.S."/>
        </authorList>
    </citation>
    <scope>NUCLEOTIDE SEQUENCE [LARGE SCALE GENOMIC DNA]</scope>
    <source>
        <strain evidence="10 11">ATCC 58844</strain>
    </source>
</reference>
<evidence type="ECO:0000313" key="11">
    <source>
        <dbReference type="Proteomes" id="UP000243052"/>
    </source>
</evidence>
<evidence type="ECO:0000256" key="3">
    <source>
        <dbReference type="ARBA" id="ARBA00022989"/>
    </source>
</evidence>
<evidence type="ECO:0000256" key="7">
    <source>
        <dbReference type="SAM" id="Phobius"/>
    </source>
</evidence>
<evidence type="ECO:0000259" key="8">
    <source>
        <dbReference type="SMART" id="SM00693"/>
    </source>
</evidence>
<dbReference type="OrthoDB" id="5586090at2759"/>
<name>A0A0X8HRR1_9SACH</name>
<comment type="subcellular location">
    <subcellularLocation>
        <location evidence="1">Peroxisome membrane</location>
        <topology evidence="1">Multi-pass membrane protein</topology>
    </subcellularLocation>
</comment>
<evidence type="ECO:0000256" key="4">
    <source>
        <dbReference type="ARBA" id="ARBA00023136"/>
    </source>
</evidence>
<dbReference type="GO" id="GO:0007031">
    <property type="term" value="P:peroxisome organization"/>
    <property type="evidence" value="ECO:0007669"/>
    <property type="project" value="UniProtKB-ARBA"/>
</dbReference>
<organism evidence="10 11">
    <name type="scientific">Eremothecium sinecaudum</name>
    <dbReference type="NCBI Taxonomy" id="45286"/>
    <lineage>
        <taxon>Eukaryota</taxon>
        <taxon>Fungi</taxon>
        <taxon>Dikarya</taxon>
        <taxon>Ascomycota</taxon>
        <taxon>Saccharomycotina</taxon>
        <taxon>Saccharomycetes</taxon>
        <taxon>Saccharomycetales</taxon>
        <taxon>Saccharomycetaceae</taxon>
        <taxon>Eremothecium</taxon>
    </lineage>
</organism>
<keyword evidence="3 7" id="KW-1133">Transmembrane helix</keyword>
<accession>A0A0X8HRR1</accession>
<evidence type="ECO:0000313" key="10">
    <source>
        <dbReference type="EMBL" id="AMD20272.1"/>
    </source>
</evidence>
<keyword evidence="11" id="KW-1185">Reference proteome</keyword>
<dbReference type="InterPro" id="IPR052646">
    <property type="entry name" value="Peroxisomal_PEX28-32"/>
</dbReference>
<feature type="domain" description="Peroxin/Ferlin" evidence="8">
    <location>
        <begin position="285"/>
        <end position="351"/>
    </location>
</feature>
<evidence type="ECO:0000256" key="1">
    <source>
        <dbReference type="ARBA" id="ARBA00004585"/>
    </source>
</evidence>
<dbReference type="AlphaFoldDB" id="A0A0X8HRR1"/>
<dbReference type="Proteomes" id="UP000243052">
    <property type="component" value="Chromosome iv"/>
</dbReference>
<keyword evidence="2 7" id="KW-0812">Transmembrane</keyword>
<feature type="compositionally biased region" description="Basic and acidic residues" evidence="6">
    <location>
        <begin position="1"/>
        <end position="17"/>
    </location>
</feature>
<dbReference type="Pfam" id="PF06398">
    <property type="entry name" value="Pex24p"/>
    <property type="match status" value="1"/>
</dbReference>
<evidence type="ECO:0000256" key="2">
    <source>
        <dbReference type="ARBA" id="ARBA00022692"/>
    </source>
</evidence>
<feature type="region of interest" description="Disordered" evidence="6">
    <location>
        <begin position="1"/>
        <end position="54"/>
    </location>
</feature>
<dbReference type="GeneID" id="28723511"/>
<gene>
    <name evidence="10" type="ORF">AW171_hschr42157</name>
</gene>
<feature type="transmembrane region" description="Helical" evidence="7">
    <location>
        <begin position="186"/>
        <end position="204"/>
    </location>
</feature>
<dbReference type="RefSeq" id="XP_017987268.1">
    <property type="nucleotide sequence ID" value="XM_018132154.1"/>
</dbReference>
<feature type="domain" description="Peroxin/Ferlin" evidence="9">
    <location>
        <begin position="376"/>
        <end position="409"/>
    </location>
</feature>
<dbReference type="STRING" id="45286.A0A0X8HRR1"/>
<dbReference type="PANTHER" id="PTHR31679">
    <property type="entry name" value="PEROXISOMAL MEMBRANE PROTEIN PEX30-RELATED"/>
    <property type="match status" value="1"/>
</dbReference>
<evidence type="ECO:0000256" key="6">
    <source>
        <dbReference type="SAM" id="MobiDB-lite"/>
    </source>
</evidence>
<evidence type="ECO:0000259" key="9">
    <source>
        <dbReference type="SMART" id="SM00694"/>
    </source>
</evidence>
<keyword evidence="4 7" id="KW-0472">Membrane</keyword>
<dbReference type="InterPro" id="IPR006614">
    <property type="entry name" value="Peroxin/Ferlin"/>
</dbReference>
<dbReference type="SMART" id="SM00694">
    <property type="entry name" value="DysFC"/>
    <property type="match status" value="1"/>
</dbReference>
<protein>
    <submittedName>
        <fullName evidence="10">HDL472Cp</fullName>
    </submittedName>
</protein>
<dbReference type="InterPro" id="IPR010482">
    <property type="entry name" value="TECPR1-like_DysF"/>
</dbReference>
<feature type="region of interest" description="Disordered" evidence="6">
    <location>
        <begin position="419"/>
        <end position="528"/>
    </location>
</feature>
<proteinExistence type="predicted"/>
<feature type="compositionally biased region" description="Polar residues" evidence="6">
    <location>
        <begin position="494"/>
        <end position="518"/>
    </location>
</feature>
<feature type="compositionally biased region" description="Basic and acidic residues" evidence="6">
    <location>
        <begin position="45"/>
        <end position="54"/>
    </location>
</feature>
<sequence length="528" mass="59754">MSNTNKETRAQFVDESHGLPYGGKSSQTLRSALKRRKAHSSTGVEDEKGSKNSEQVDKLVVSSPLLNSTPPTVTKSLVKLYPYLIIADRALGTLIWTNDDVWESILMVICFIAGVSYFENLIKFFGHLLIVGILWGYSLLDKYVEETIRDRPTLDDIVQMMTRVVTKCDLMLSPISVLNCNDIKRLLFTMVFLSPVYMIITMFIVPPRKFILVAGVYLLTYHSSWSCVTRRLLWRFKLVRLLAFYVTGLDLEGVNKNQGGIFAVVHKKVKKLSGTNNGANDDGKPIRFTYVLYENQRRWLAIGWTANMLSYERSAWTDEFLNEAPPPDQFNLPEENSSMVWRWVDKTWRLDMTNDGAIHLPSSKPKTTATPNSDDGFIYYDNTWKKPSTEDSFSKYTRRRRWIRTAELYKVGSVSSVDDTFETTTNDNTNTNENSRPGLKFSEPVTSDDDETRGRKVSFSEVADVHIIPPVEEKETSSNKPTVTGPATERAKQKTSQLDPPAASSQLAQDKSPQSVDTTKVAANKKSV</sequence>
<dbReference type="GO" id="GO:0005778">
    <property type="term" value="C:peroxisomal membrane"/>
    <property type="evidence" value="ECO:0007669"/>
    <property type="project" value="UniProtKB-SubCell"/>
</dbReference>
<dbReference type="SMART" id="SM00693">
    <property type="entry name" value="DysFN"/>
    <property type="match status" value="1"/>
</dbReference>
<keyword evidence="5" id="KW-0576">Peroxisome</keyword>
<feature type="compositionally biased region" description="Low complexity" evidence="6">
    <location>
        <begin position="422"/>
        <end position="434"/>
    </location>
</feature>
<evidence type="ECO:0000256" key="5">
    <source>
        <dbReference type="ARBA" id="ARBA00023140"/>
    </source>
</evidence>
<dbReference type="EMBL" id="CP014244">
    <property type="protein sequence ID" value="AMD20272.1"/>
    <property type="molecule type" value="Genomic_DNA"/>
</dbReference>